<dbReference type="PANTHER" id="PTHR43165:SF1">
    <property type="entry name" value="PHOSPHODIESTERASE MJ0936"/>
    <property type="match status" value="1"/>
</dbReference>
<dbReference type="InterPro" id="IPR041802">
    <property type="entry name" value="MPP_YfcE"/>
</dbReference>
<evidence type="ECO:0000313" key="3">
    <source>
        <dbReference type="EMBL" id="HII70005.1"/>
    </source>
</evidence>
<comment type="similarity">
    <text evidence="1">Belongs to the metallophosphoesterase superfamily. YfcE family.</text>
</comment>
<dbReference type="CDD" id="cd00841">
    <property type="entry name" value="MPP_YfcE"/>
    <property type="match status" value="1"/>
</dbReference>
<evidence type="ECO:0000313" key="4">
    <source>
        <dbReference type="Proteomes" id="UP000619545"/>
    </source>
</evidence>
<accession>A0A832T1H0</accession>
<dbReference type="InterPro" id="IPR029052">
    <property type="entry name" value="Metallo-depent_PP-like"/>
</dbReference>
<feature type="domain" description="Calcineurin-like phosphoesterase" evidence="2">
    <location>
        <begin position="1"/>
        <end position="157"/>
    </location>
</feature>
<dbReference type="PANTHER" id="PTHR43165">
    <property type="entry name" value="METALLOPHOSPHOESTERASE"/>
    <property type="match status" value="1"/>
</dbReference>
<organism evidence="3 4">
    <name type="scientific">Methanopyrus kandleri</name>
    <dbReference type="NCBI Taxonomy" id="2320"/>
    <lineage>
        <taxon>Archaea</taxon>
        <taxon>Methanobacteriati</taxon>
        <taxon>Methanobacteriota</taxon>
        <taxon>Methanomada group</taxon>
        <taxon>Methanopyri</taxon>
        <taxon>Methanopyrales</taxon>
        <taxon>Methanopyraceae</taxon>
        <taxon>Methanopyrus</taxon>
    </lineage>
</organism>
<gene>
    <name evidence="3" type="ORF">HA336_02070</name>
</gene>
<dbReference type="OMA" id="PGEVCGY"/>
<dbReference type="InterPro" id="IPR000979">
    <property type="entry name" value="Phosphodiesterase_MJ0936/Vps29"/>
</dbReference>
<keyword evidence="1" id="KW-0479">Metal-binding</keyword>
<protein>
    <recommendedName>
        <fullName evidence="1">Phosphoesterase</fullName>
        <ecNumber evidence="1">3.1.4.-</ecNumber>
    </recommendedName>
</protein>
<dbReference type="Proteomes" id="UP000619545">
    <property type="component" value="Unassembled WGS sequence"/>
</dbReference>
<dbReference type="SUPFAM" id="SSF56300">
    <property type="entry name" value="Metallo-dependent phosphatases"/>
    <property type="match status" value="1"/>
</dbReference>
<comment type="caution">
    <text evidence="3">The sequence shown here is derived from an EMBL/GenBank/DDBJ whole genome shotgun (WGS) entry which is preliminary data.</text>
</comment>
<reference evidence="3" key="1">
    <citation type="journal article" date="2020" name="bioRxiv">
        <title>A rank-normalized archaeal taxonomy based on genome phylogeny resolves widespread incomplete and uneven classifications.</title>
        <authorList>
            <person name="Rinke C."/>
            <person name="Chuvochina M."/>
            <person name="Mussig A.J."/>
            <person name="Chaumeil P.-A."/>
            <person name="Waite D.W."/>
            <person name="Whitman W.B."/>
            <person name="Parks D.H."/>
            <person name="Hugenholtz P."/>
        </authorList>
    </citation>
    <scope>NUCLEOTIDE SEQUENCE</scope>
    <source>
        <strain evidence="3">UBA8853</strain>
    </source>
</reference>
<dbReference type="GO" id="GO:0016787">
    <property type="term" value="F:hydrolase activity"/>
    <property type="evidence" value="ECO:0007669"/>
    <property type="project" value="UniProtKB-UniRule"/>
</dbReference>
<dbReference type="InterPro" id="IPR024654">
    <property type="entry name" value="Calcineurin-like_PHP_lpxH"/>
</dbReference>
<comment type="cofactor">
    <cofactor evidence="1">
        <name>a divalent metal cation</name>
        <dbReference type="ChEBI" id="CHEBI:60240"/>
    </cofactor>
</comment>
<name>A0A832T1H0_9EURY</name>
<evidence type="ECO:0000259" key="2">
    <source>
        <dbReference type="Pfam" id="PF12850"/>
    </source>
</evidence>
<proteinExistence type="inferred from homology"/>
<dbReference type="EMBL" id="DUJS01000002">
    <property type="protein sequence ID" value="HII70005.1"/>
    <property type="molecule type" value="Genomic_DNA"/>
</dbReference>
<evidence type="ECO:0000256" key="1">
    <source>
        <dbReference type="RuleBase" id="RU362039"/>
    </source>
</evidence>
<dbReference type="GO" id="GO:0046872">
    <property type="term" value="F:metal ion binding"/>
    <property type="evidence" value="ECO:0007669"/>
    <property type="project" value="UniProtKB-KW"/>
</dbReference>
<sequence>MMIGILSDTHDNLKAIERLASELNEADVEVVLHAGDYVAPFTLPVLAKVECDEFIGVFGNNDGERDYLREKAEEVGFELVGEIFTGEVLGLRVAMIHGTEEAVVEALARCGEYDLVVYGHTHEPEERVVGDTLVVNPGEVCGYVTGRRTAALLDPDEKKVEFVEF</sequence>
<dbReference type="AlphaFoldDB" id="A0A832T1H0"/>
<dbReference type="InterPro" id="IPR053193">
    <property type="entry name" value="MetalloPDE_YfcE-like"/>
</dbReference>
<dbReference type="Gene3D" id="3.60.21.10">
    <property type="match status" value="1"/>
</dbReference>
<dbReference type="EC" id="3.1.4.-" evidence="1"/>
<dbReference type="Pfam" id="PF12850">
    <property type="entry name" value="Metallophos_2"/>
    <property type="match status" value="1"/>
</dbReference>
<dbReference type="NCBIfam" id="TIGR00040">
    <property type="entry name" value="yfcE"/>
    <property type="match status" value="1"/>
</dbReference>